<dbReference type="EMBL" id="FSRO01000001">
    <property type="protein sequence ID" value="SIO26698.1"/>
    <property type="molecule type" value="Genomic_DNA"/>
</dbReference>
<dbReference type="NCBIfam" id="TIGR03097">
    <property type="entry name" value="PEP_O_lig_1"/>
    <property type="match status" value="1"/>
</dbReference>
<feature type="transmembrane region" description="Helical" evidence="5">
    <location>
        <begin position="190"/>
        <end position="207"/>
    </location>
</feature>
<proteinExistence type="predicted"/>
<feature type="transmembrane region" description="Helical" evidence="5">
    <location>
        <begin position="72"/>
        <end position="91"/>
    </location>
</feature>
<dbReference type="Proteomes" id="UP000185062">
    <property type="component" value="Unassembled WGS sequence"/>
</dbReference>
<dbReference type="GO" id="GO:0016020">
    <property type="term" value="C:membrane"/>
    <property type="evidence" value="ECO:0007669"/>
    <property type="project" value="UniProtKB-SubCell"/>
</dbReference>
<evidence type="ECO:0000256" key="2">
    <source>
        <dbReference type="ARBA" id="ARBA00022692"/>
    </source>
</evidence>
<evidence type="ECO:0000313" key="8">
    <source>
        <dbReference type="EMBL" id="SIO26698.1"/>
    </source>
</evidence>
<evidence type="ECO:0000259" key="7">
    <source>
        <dbReference type="Pfam" id="PF19358"/>
    </source>
</evidence>
<dbReference type="InterPro" id="IPR017528">
    <property type="entry name" value="CHP03097O-antigen_lig-rel"/>
</dbReference>
<feature type="domain" description="O-antigen ligase-related" evidence="6">
    <location>
        <begin position="197"/>
        <end position="340"/>
    </location>
</feature>
<keyword evidence="8" id="KW-0436">Ligase</keyword>
<dbReference type="PANTHER" id="PTHR37422:SF13">
    <property type="entry name" value="LIPOPOLYSACCHARIDE BIOSYNTHESIS PROTEIN PA4999-RELATED"/>
    <property type="match status" value="1"/>
</dbReference>
<comment type="subcellular location">
    <subcellularLocation>
        <location evidence="1">Membrane</location>
        <topology evidence="1">Multi-pass membrane protein</topology>
    </subcellularLocation>
</comment>
<dbReference type="GO" id="GO:0016874">
    <property type="term" value="F:ligase activity"/>
    <property type="evidence" value="ECO:0007669"/>
    <property type="project" value="UniProtKB-KW"/>
</dbReference>
<dbReference type="Pfam" id="PF04932">
    <property type="entry name" value="Wzy_C"/>
    <property type="match status" value="1"/>
</dbReference>
<feature type="transmembrane region" description="Helical" evidence="5">
    <location>
        <begin position="365"/>
        <end position="383"/>
    </location>
</feature>
<feature type="transmembrane region" description="Helical" evidence="5">
    <location>
        <begin position="103"/>
        <end position="119"/>
    </location>
</feature>
<dbReference type="Pfam" id="PF19358">
    <property type="entry name" value="DUF5935"/>
    <property type="match status" value="1"/>
</dbReference>
<reference evidence="8 9" key="1">
    <citation type="submission" date="2016-12" db="EMBL/GenBank/DDBJ databases">
        <authorList>
            <person name="Song W.-J."/>
            <person name="Kurnit D.M."/>
        </authorList>
    </citation>
    <scope>NUCLEOTIDE SEQUENCE [LARGE SCALE GENOMIC DNA]</scope>
    <source>
        <strain evidence="8 9">ATCC 49181</strain>
    </source>
</reference>
<dbReference type="InterPro" id="IPR051533">
    <property type="entry name" value="WaaL-like"/>
</dbReference>
<organism evidence="8 9">
    <name type="scientific">Nitrosomonas cryotolerans ATCC 49181</name>
    <dbReference type="NCBI Taxonomy" id="1131553"/>
    <lineage>
        <taxon>Bacteria</taxon>
        <taxon>Pseudomonadati</taxon>
        <taxon>Pseudomonadota</taxon>
        <taxon>Betaproteobacteria</taxon>
        <taxon>Nitrosomonadales</taxon>
        <taxon>Nitrosomonadaceae</taxon>
        <taxon>Nitrosomonas</taxon>
    </lineage>
</organism>
<feature type="transmembrane region" description="Helical" evidence="5">
    <location>
        <begin position="126"/>
        <end position="149"/>
    </location>
</feature>
<sequence length="414" mass="46373">MLVAIIVLGGLPFVFTNPQIGVLLWSWLGYMNPHRLGWGFAYNFPFAAIVGAITIVALFVSRKQLVFSWPPIIRWLVFLNIWFLITTIFSLQPEDSWPQWQKVAKIQIVIFITLWVMGTKERIHSLIWVIALSIGFYGIKGGIFTLTSGGGDHVLGPTGSFIAGNTEIGLALVMVLPLIWYLYLNTAQTWIRAGLILALLLIPVAIFGTQSRGALLAIAAISFFIWLKSRKKLVPLIIILLMMPLLLIFMPQQWHDRMSTIVDHQEDSSAQGRFQAWKFAYEMAVARPLTGGGFESFNAENYERFSPGLVGAGTGKYHDVHSIYFEILGEHGFVGLTIFLILGFLTWKTATRIMFLTKTSHPDKWAYDLAAMIQVSFVGYAVGGAFLGLAYFDLGYHLLVILVLTLRILEQPSP</sequence>
<keyword evidence="9" id="KW-1185">Reference proteome</keyword>
<accession>A0A1N6I3U4</accession>
<dbReference type="AlphaFoldDB" id="A0A1N6I3U4"/>
<name>A0A1N6I3U4_9PROT</name>
<feature type="transmembrane region" description="Helical" evidence="5">
    <location>
        <begin position="161"/>
        <end position="183"/>
    </location>
</feature>
<dbReference type="PANTHER" id="PTHR37422">
    <property type="entry name" value="TEICHURONIC ACID BIOSYNTHESIS PROTEIN TUAE"/>
    <property type="match status" value="1"/>
</dbReference>
<evidence type="ECO:0000256" key="4">
    <source>
        <dbReference type="ARBA" id="ARBA00023136"/>
    </source>
</evidence>
<evidence type="ECO:0000313" key="9">
    <source>
        <dbReference type="Proteomes" id="UP000185062"/>
    </source>
</evidence>
<keyword evidence="3 5" id="KW-1133">Transmembrane helix</keyword>
<keyword evidence="2 5" id="KW-0812">Transmembrane</keyword>
<dbReference type="InterPro" id="IPR045979">
    <property type="entry name" value="DUF5935"/>
</dbReference>
<evidence type="ECO:0000259" key="6">
    <source>
        <dbReference type="Pfam" id="PF04932"/>
    </source>
</evidence>
<feature type="transmembrane region" description="Helical" evidence="5">
    <location>
        <begin position="323"/>
        <end position="345"/>
    </location>
</feature>
<keyword evidence="4 5" id="KW-0472">Membrane</keyword>
<dbReference type="eggNOG" id="COG3307">
    <property type="taxonomic scope" value="Bacteria"/>
</dbReference>
<gene>
    <name evidence="8" type="ORF">SAMN02743940_1524</name>
</gene>
<feature type="transmembrane region" description="Helical" evidence="5">
    <location>
        <begin position="236"/>
        <end position="254"/>
    </location>
</feature>
<dbReference type="InterPro" id="IPR007016">
    <property type="entry name" value="O-antigen_ligase-rel_domated"/>
</dbReference>
<feature type="domain" description="DUF5935" evidence="7">
    <location>
        <begin position="11"/>
        <end position="183"/>
    </location>
</feature>
<evidence type="ECO:0000256" key="1">
    <source>
        <dbReference type="ARBA" id="ARBA00004141"/>
    </source>
</evidence>
<evidence type="ECO:0000256" key="3">
    <source>
        <dbReference type="ARBA" id="ARBA00022989"/>
    </source>
</evidence>
<protein>
    <submittedName>
        <fullName evidence="8">Probable O-glycosylation ligase, exosortase A-associated</fullName>
    </submittedName>
</protein>
<feature type="transmembrane region" description="Helical" evidence="5">
    <location>
        <begin position="40"/>
        <end position="60"/>
    </location>
</feature>
<dbReference type="STRING" id="44575.SAMN05216419_100851"/>
<evidence type="ECO:0000256" key="5">
    <source>
        <dbReference type="SAM" id="Phobius"/>
    </source>
</evidence>